<gene>
    <name evidence="1" type="ORF">LACFE_CDS0418</name>
</gene>
<organism evidence="1 2">
    <name type="scientific">Limosilactobacillus fermentum</name>
    <name type="common">Lactobacillus fermentum</name>
    <dbReference type="NCBI Taxonomy" id="1613"/>
    <lineage>
        <taxon>Bacteria</taxon>
        <taxon>Bacillati</taxon>
        <taxon>Bacillota</taxon>
        <taxon>Bacilli</taxon>
        <taxon>Lactobacillales</taxon>
        <taxon>Lactobacillaceae</taxon>
        <taxon>Limosilactobacillus</taxon>
    </lineage>
</organism>
<sequence>MLVEPEKKQDSFLASPEALAAKQAVEAGETEVIGSLTDFNWLSDELATK</sequence>
<evidence type="ECO:0000313" key="2">
    <source>
        <dbReference type="Proteomes" id="UP000094714"/>
    </source>
</evidence>
<dbReference type="AlphaFoldDB" id="A0A1D7ZVI4"/>
<dbReference type="Proteomes" id="UP000094714">
    <property type="component" value="Chromosome"/>
</dbReference>
<protein>
    <submittedName>
        <fullName evidence="1">Uncharacterized protein</fullName>
    </submittedName>
</protein>
<evidence type="ECO:0000313" key="1">
    <source>
        <dbReference type="EMBL" id="AOR73890.1"/>
    </source>
</evidence>
<accession>A0A1D7ZVI4</accession>
<dbReference type="EMBL" id="CP017151">
    <property type="protein sequence ID" value="AOR73890.1"/>
    <property type="molecule type" value="Genomic_DNA"/>
</dbReference>
<name>A0A1D7ZVI4_LIMFE</name>
<proteinExistence type="predicted"/>
<reference evidence="1 2" key="1">
    <citation type="submission" date="2016-09" db="EMBL/GenBank/DDBJ databases">
        <title>Genome Sequence of the Lactobacillus fermentum strain NCC2970 (CNCM I-5068).</title>
        <authorList>
            <person name="Barretto C."/>
            <person name="Ngom-Bru C."/>
            <person name="Genevaz A."/>
            <person name="Fournier C."/>
            <person name="Moine D."/>
            <person name="Kassam M."/>
            <person name="Iltis A."/>
            <person name="Sagory-Zalkind P."/>
            <person name="Faucherand G."/>
            <person name="Descombes P."/>
            <person name="Duboux S."/>
        </authorList>
    </citation>
    <scope>NUCLEOTIDE SEQUENCE [LARGE SCALE GENOMIC DNA]</scope>
    <source>
        <strain evidence="1 2">NCC2970</strain>
    </source>
</reference>
<dbReference type="PATRIC" id="fig|1613.112.peg.440"/>